<feature type="domain" description="Copper-binding protein MbnP-like" evidence="2">
    <location>
        <begin position="54"/>
        <end position="244"/>
    </location>
</feature>
<evidence type="ECO:0000259" key="2">
    <source>
        <dbReference type="Pfam" id="PF20243"/>
    </source>
</evidence>
<dbReference type="AlphaFoldDB" id="A0A9X1QUK7"/>
<evidence type="ECO:0000313" key="4">
    <source>
        <dbReference type="Proteomes" id="UP001139461"/>
    </source>
</evidence>
<name>A0A9X1QUK7_9FLAO</name>
<dbReference type="InterPro" id="IPR046863">
    <property type="entry name" value="MbnP-like_dom"/>
</dbReference>
<dbReference type="PROSITE" id="PS51257">
    <property type="entry name" value="PROKAR_LIPOPROTEIN"/>
    <property type="match status" value="1"/>
</dbReference>
<organism evidence="3 4">
    <name type="scientific">Aequorivita vitellina</name>
    <dbReference type="NCBI Taxonomy" id="2874475"/>
    <lineage>
        <taxon>Bacteria</taxon>
        <taxon>Pseudomonadati</taxon>
        <taxon>Bacteroidota</taxon>
        <taxon>Flavobacteriia</taxon>
        <taxon>Flavobacteriales</taxon>
        <taxon>Flavobacteriaceae</taxon>
        <taxon>Aequorivita</taxon>
    </lineage>
</organism>
<comment type="caution">
    <text evidence="3">The sequence shown here is derived from an EMBL/GenBank/DDBJ whole genome shotgun (WGS) entry which is preliminary data.</text>
</comment>
<evidence type="ECO:0000313" key="3">
    <source>
        <dbReference type="EMBL" id="MCG2418089.1"/>
    </source>
</evidence>
<dbReference type="EMBL" id="JAIRBA010000004">
    <property type="protein sequence ID" value="MCG2418089.1"/>
    <property type="molecule type" value="Genomic_DNA"/>
</dbReference>
<dbReference type="Pfam" id="PF20243">
    <property type="entry name" value="MbnP"/>
    <property type="match status" value="1"/>
</dbReference>
<feature type="chain" id="PRO_5040768909" description="Copper-binding protein MbnP-like domain-containing protein" evidence="1">
    <location>
        <begin position="21"/>
        <end position="278"/>
    </location>
</feature>
<sequence>MKRITILLIMMFVAVGCSNSDEPQPEVLGCMDASSLNYNSAANTDDGSCIYEKSATILFTQNWAGNPVTKDDFNTTEFLNEAGNLITISKLRYLISRIVLIKADGTTINFDEYNLIDLANPNSLSLSPAKPIITGEYTGVTFIYGFNEADNVSGAYPDLNDVGWNWPTMLGGGYHFMQLDGTFNDVTGAPQPYNFHNGTARVSEGVFEQNFIALNFNKNFTITENTTIEIKMDISEWFKNPLTWDLNDRSTDLMMNYQAQKDMQRNGGTVFSIGEITQ</sequence>
<evidence type="ECO:0000256" key="1">
    <source>
        <dbReference type="SAM" id="SignalP"/>
    </source>
</evidence>
<dbReference type="SUPFAM" id="SSF159779">
    <property type="entry name" value="CdCA1 repeat-like"/>
    <property type="match status" value="1"/>
</dbReference>
<dbReference type="Proteomes" id="UP001139461">
    <property type="component" value="Unassembled WGS sequence"/>
</dbReference>
<feature type="signal peptide" evidence="1">
    <location>
        <begin position="1"/>
        <end position="20"/>
    </location>
</feature>
<accession>A0A9X1QUK7</accession>
<reference evidence="3" key="1">
    <citation type="submission" date="2021-09" db="EMBL/GenBank/DDBJ databases">
        <title>Genome of Aequorivita sp. strain F47161.</title>
        <authorList>
            <person name="Wang Y."/>
        </authorList>
    </citation>
    <scope>NUCLEOTIDE SEQUENCE</scope>
    <source>
        <strain evidence="3">F47161</strain>
    </source>
</reference>
<protein>
    <recommendedName>
        <fullName evidence="2">Copper-binding protein MbnP-like domain-containing protein</fullName>
    </recommendedName>
</protein>
<dbReference type="RefSeq" id="WP_237601902.1">
    <property type="nucleotide sequence ID" value="NZ_JAIRBA010000004.1"/>
</dbReference>
<proteinExistence type="predicted"/>
<keyword evidence="4" id="KW-1185">Reference proteome</keyword>
<keyword evidence="1" id="KW-0732">Signal</keyword>
<gene>
    <name evidence="3" type="ORF">K8089_03570</name>
</gene>